<evidence type="ECO:0008006" key="7">
    <source>
        <dbReference type="Google" id="ProtNLM"/>
    </source>
</evidence>
<dbReference type="GeneID" id="39746533"/>
<dbReference type="AlphaFoldDB" id="A0A1Y1JBA9"/>
<dbReference type="OrthoDB" id="372909at2759"/>
<keyword evidence="4" id="KW-0732">Signal</keyword>
<gene>
    <name evidence="5" type="ORF">PGO_052310</name>
</gene>
<keyword evidence="3" id="KW-1133">Transmembrane helix</keyword>
<dbReference type="OMA" id="NWLYVLP"/>
<keyword evidence="1" id="KW-0175">Coiled coil</keyword>
<evidence type="ECO:0000256" key="3">
    <source>
        <dbReference type="SAM" id="Phobius"/>
    </source>
</evidence>
<sequence>MNFHFYLFCIFVINKLLQKCLIGCNQLNLNDKGKELYDYFVSTDLKDDKEKNNKSKETWGNYLPHKTGKVEIKHHDGLETKETEKLYDKKELDNHINELKMLHKRLKNRDIDLNGQAKHGIGENLSSTNNSTMLDNNGTGEKSYEENLAKYVLNEINKNEKLNNEKKSYEELNLLEDNSKKLQNDIHMWLQSVQNITEKTGKLKEIKTQLLNNIASLNETLTEEIENINEIKKLQKKQNEIFSENWLYFLPSTSGNLMNENLNSNFHVLNYFENFNRKENAQHADRQHTDGQNTDEQHENDKNDENIRSMQIGNDSMAKSSSSCYFFSYIALFLVVLLLR</sequence>
<feature type="transmembrane region" description="Helical" evidence="3">
    <location>
        <begin position="320"/>
        <end position="339"/>
    </location>
</feature>
<keyword evidence="6" id="KW-1185">Reference proteome</keyword>
<reference evidence="6" key="1">
    <citation type="submission" date="2017-04" db="EMBL/GenBank/DDBJ databases">
        <title>Plasmodium gonderi genome.</title>
        <authorList>
            <person name="Arisue N."/>
            <person name="Honma H."/>
            <person name="Kawai S."/>
            <person name="Tougan T."/>
            <person name="Tanabe K."/>
            <person name="Horii T."/>
        </authorList>
    </citation>
    <scope>NUCLEOTIDE SEQUENCE [LARGE SCALE GENOMIC DNA]</scope>
    <source>
        <strain evidence="6">ATCC 30045</strain>
    </source>
</reference>
<evidence type="ECO:0000313" key="5">
    <source>
        <dbReference type="EMBL" id="GAW79821.1"/>
    </source>
</evidence>
<evidence type="ECO:0000313" key="6">
    <source>
        <dbReference type="Proteomes" id="UP000195521"/>
    </source>
</evidence>
<keyword evidence="3" id="KW-0472">Membrane</keyword>
<organism evidence="5 6">
    <name type="scientific">Plasmodium gonderi</name>
    <dbReference type="NCBI Taxonomy" id="77519"/>
    <lineage>
        <taxon>Eukaryota</taxon>
        <taxon>Sar</taxon>
        <taxon>Alveolata</taxon>
        <taxon>Apicomplexa</taxon>
        <taxon>Aconoidasida</taxon>
        <taxon>Haemosporida</taxon>
        <taxon>Plasmodiidae</taxon>
        <taxon>Plasmodium</taxon>
        <taxon>Plasmodium (Plasmodium)</taxon>
    </lineage>
</organism>
<evidence type="ECO:0000256" key="4">
    <source>
        <dbReference type="SAM" id="SignalP"/>
    </source>
</evidence>
<feature type="region of interest" description="Disordered" evidence="2">
    <location>
        <begin position="281"/>
        <end position="306"/>
    </location>
</feature>
<dbReference type="EMBL" id="BDQF01000006">
    <property type="protein sequence ID" value="GAW79821.1"/>
    <property type="molecule type" value="Genomic_DNA"/>
</dbReference>
<keyword evidence="3" id="KW-0812">Transmembrane</keyword>
<evidence type="ECO:0000256" key="2">
    <source>
        <dbReference type="SAM" id="MobiDB-lite"/>
    </source>
</evidence>
<feature type="coiled-coil region" evidence="1">
    <location>
        <begin position="152"/>
        <end position="238"/>
    </location>
</feature>
<proteinExistence type="predicted"/>
<evidence type="ECO:0000256" key="1">
    <source>
        <dbReference type="SAM" id="Coils"/>
    </source>
</evidence>
<name>A0A1Y1JBA9_PLAGO</name>
<protein>
    <recommendedName>
        <fullName evidence="7">Apical merozoite protein</fullName>
    </recommendedName>
</protein>
<dbReference type="Proteomes" id="UP000195521">
    <property type="component" value="Unassembled WGS sequence"/>
</dbReference>
<comment type="caution">
    <text evidence="5">The sequence shown here is derived from an EMBL/GenBank/DDBJ whole genome shotgun (WGS) entry which is preliminary data.</text>
</comment>
<accession>A0A1Y1JBA9</accession>
<feature type="signal peptide" evidence="4">
    <location>
        <begin position="1"/>
        <end position="22"/>
    </location>
</feature>
<dbReference type="RefSeq" id="XP_028542410.1">
    <property type="nucleotide sequence ID" value="XM_028686609.1"/>
</dbReference>
<feature type="chain" id="PRO_5012711186" description="Apical merozoite protein" evidence="4">
    <location>
        <begin position="23"/>
        <end position="340"/>
    </location>
</feature>